<dbReference type="FunFam" id="1.10.10.60:FF:000010">
    <property type="entry name" value="Transcriptional activator Myb isoform A"/>
    <property type="match status" value="1"/>
</dbReference>
<protein>
    <submittedName>
        <fullName evidence="8">Transcription factor Myb5</fullName>
    </submittedName>
</protein>
<dbReference type="OrthoDB" id="544267at2759"/>
<feature type="domain" description="Myb-like" evidence="6">
    <location>
        <begin position="2"/>
        <end position="53"/>
    </location>
</feature>
<evidence type="ECO:0000313" key="9">
    <source>
        <dbReference type="Proteomes" id="UP000001058"/>
    </source>
</evidence>
<dbReference type="InterPro" id="IPR009057">
    <property type="entry name" value="Homeodomain-like_sf"/>
</dbReference>
<dbReference type="GO" id="GO:0001006">
    <property type="term" value="F:RNA polymerase III type 3 promoter sequence-specific DNA binding"/>
    <property type="evidence" value="ECO:0007669"/>
    <property type="project" value="TreeGrafter"/>
</dbReference>
<dbReference type="InterPro" id="IPR001005">
    <property type="entry name" value="SANT/Myb"/>
</dbReference>
<dbReference type="EMBL" id="GL378329">
    <property type="protein sequence ID" value="EFJ51096.1"/>
    <property type="molecule type" value="Genomic_DNA"/>
</dbReference>
<feature type="domain" description="HTH myb-type" evidence="7">
    <location>
        <begin position="58"/>
        <end position="100"/>
    </location>
</feature>
<dbReference type="InterPro" id="IPR051575">
    <property type="entry name" value="Myb-like_DNA-bd"/>
</dbReference>
<keyword evidence="2" id="KW-0805">Transcription regulation</keyword>
<dbReference type="InterPro" id="IPR017930">
    <property type="entry name" value="Myb_dom"/>
</dbReference>
<dbReference type="Pfam" id="PF13921">
    <property type="entry name" value="Myb_DNA-bind_6"/>
    <property type="match status" value="1"/>
</dbReference>
<dbReference type="PROSITE" id="PS50090">
    <property type="entry name" value="MYB_LIKE"/>
    <property type="match status" value="2"/>
</dbReference>
<keyword evidence="4" id="KW-0804">Transcription</keyword>
<dbReference type="STRING" id="3068.D8TN83"/>
<proteinExistence type="predicted"/>
<dbReference type="Gene3D" id="1.10.10.60">
    <property type="entry name" value="Homeodomain-like"/>
    <property type="match status" value="2"/>
</dbReference>
<gene>
    <name evidence="8" type="primary">myb5</name>
    <name evidence="8" type="ORF">VOLCADRAFT_47960</name>
</gene>
<name>D8TN83_VOLCA</name>
<feature type="domain" description="HTH myb-type" evidence="7">
    <location>
        <begin position="2"/>
        <end position="57"/>
    </location>
</feature>
<organism evidence="9">
    <name type="scientific">Volvox carteri f. nagariensis</name>
    <dbReference type="NCBI Taxonomy" id="3068"/>
    <lineage>
        <taxon>Eukaryota</taxon>
        <taxon>Viridiplantae</taxon>
        <taxon>Chlorophyta</taxon>
        <taxon>core chlorophytes</taxon>
        <taxon>Chlorophyceae</taxon>
        <taxon>CS clade</taxon>
        <taxon>Chlamydomonadales</taxon>
        <taxon>Volvocaceae</taxon>
        <taxon>Volvox</taxon>
    </lineage>
</organism>
<evidence type="ECO:0000256" key="5">
    <source>
        <dbReference type="ARBA" id="ARBA00023242"/>
    </source>
</evidence>
<keyword evidence="1" id="KW-0677">Repeat</keyword>
<dbReference type="PANTHER" id="PTHR46621">
    <property type="entry name" value="SNRNA-ACTIVATING PROTEIN COMPLEX SUBUNIT 4"/>
    <property type="match status" value="1"/>
</dbReference>
<dbReference type="PROSITE" id="PS51294">
    <property type="entry name" value="HTH_MYB"/>
    <property type="match status" value="2"/>
</dbReference>
<keyword evidence="9" id="KW-1185">Reference proteome</keyword>
<dbReference type="GO" id="GO:0042796">
    <property type="term" value="P:snRNA transcription by RNA polymerase III"/>
    <property type="evidence" value="ECO:0007669"/>
    <property type="project" value="TreeGrafter"/>
</dbReference>
<dbReference type="InParanoid" id="D8TN83"/>
<evidence type="ECO:0000259" key="6">
    <source>
        <dbReference type="PROSITE" id="PS50090"/>
    </source>
</evidence>
<evidence type="ECO:0000256" key="4">
    <source>
        <dbReference type="ARBA" id="ARBA00023163"/>
    </source>
</evidence>
<dbReference type="SUPFAM" id="SSF46689">
    <property type="entry name" value="Homeodomain-like"/>
    <property type="match status" value="1"/>
</dbReference>
<dbReference type="GO" id="GO:0042795">
    <property type="term" value="P:snRNA transcription by RNA polymerase II"/>
    <property type="evidence" value="ECO:0007669"/>
    <property type="project" value="TreeGrafter"/>
</dbReference>
<feature type="domain" description="Myb-like" evidence="6">
    <location>
        <begin position="54"/>
        <end position="100"/>
    </location>
</feature>
<evidence type="ECO:0000256" key="1">
    <source>
        <dbReference type="ARBA" id="ARBA00022737"/>
    </source>
</evidence>
<keyword evidence="3" id="KW-0238">DNA-binding</keyword>
<feature type="non-terminal residue" evidence="8">
    <location>
        <position position="100"/>
    </location>
</feature>
<dbReference type="KEGG" id="vcn:VOLCADRAFT_47960"/>
<evidence type="ECO:0000256" key="2">
    <source>
        <dbReference type="ARBA" id="ARBA00023015"/>
    </source>
</evidence>
<dbReference type="SMART" id="SM00717">
    <property type="entry name" value="SANT"/>
    <property type="match status" value="2"/>
</dbReference>
<dbReference type="GeneID" id="9625093"/>
<dbReference type="Proteomes" id="UP000001058">
    <property type="component" value="Unassembled WGS sequence"/>
</dbReference>
<evidence type="ECO:0000256" key="3">
    <source>
        <dbReference type="ARBA" id="ARBA00023125"/>
    </source>
</evidence>
<feature type="non-terminal residue" evidence="8">
    <location>
        <position position="1"/>
    </location>
</feature>
<evidence type="ECO:0000313" key="8">
    <source>
        <dbReference type="EMBL" id="EFJ51096.1"/>
    </source>
</evidence>
<dbReference type="CDD" id="cd00167">
    <property type="entry name" value="SANT"/>
    <property type="match status" value="2"/>
</dbReference>
<keyword evidence="5" id="KW-0539">Nucleus</keyword>
<reference evidence="8 9" key="1">
    <citation type="journal article" date="2010" name="Science">
        <title>Genomic analysis of organismal complexity in the multicellular green alga Volvox carteri.</title>
        <authorList>
            <person name="Prochnik S.E."/>
            <person name="Umen J."/>
            <person name="Nedelcu A.M."/>
            <person name="Hallmann A."/>
            <person name="Miller S.M."/>
            <person name="Nishii I."/>
            <person name="Ferris P."/>
            <person name="Kuo A."/>
            <person name="Mitros T."/>
            <person name="Fritz-Laylin L.K."/>
            <person name="Hellsten U."/>
            <person name="Chapman J."/>
            <person name="Simakov O."/>
            <person name="Rensing S.A."/>
            <person name="Terry A."/>
            <person name="Pangilinan J."/>
            <person name="Kapitonov V."/>
            <person name="Jurka J."/>
            <person name="Salamov A."/>
            <person name="Shapiro H."/>
            <person name="Schmutz J."/>
            <person name="Grimwood J."/>
            <person name="Lindquist E."/>
            <person name="Lucas S."/>
            <person name="Grigoriev I.V."/>
            <person name="Schmitt R."/>
            <person name="Kirk D."/>
            <person name="Rokhsar D.S."/>
        </authorList>
    </citation>
    <scope>NUCLEOTIDE SEQUENCE [LARGE SCALE GENOMIC DNA]</scope>
    <source>
        <strain evidence="9">f. Nagariensis / Eve</strain>
    </source>
</reference>
<dbReference type="eggNOG" id="KOG0048">
    <property type="taxonomic scope" value="Eukaryota"/>
</dbReference>
<evidence type="ECO:0000259" key="7">
    <source>
        <dbReference type="PROSITE" id="PS51294"/>
    </source>
</evidence>
<dbReference type="GO" id="GO:0000978">
    <property type="term" value="F:RNA polymerase II cis-regulatory region sequence-specific DNA binding"/>
    <property type="evidence" value="ECO:0007669"/>
    <property type="project" value="TreeGrafter"/>
</dbReference>
<accession>D8TN83</accession>
<dbReference type="RefSeq" id="XP_002948108.1">
    <property type="nucleotide sequence ID" value="XM_002948062.1"/>
</dbReference>
<dbReference type="AlphaFoldDB" id="D8TN83"/>
<sequence>VNPNITREKWTPEEDSRLTRFVQEIGVGKWATVARHLPGRTDQQCMGRWRRHLDPNIRKDAWTAEEDARLYALYQEYGSSWSMIAKCIANRTPQQCRGRW</sequence>
<dbReference type="PANTHER" id="PTHR46621:SF1">
    <property type="entry name" value="SNRNA-ACTIVATING PROTEIN COMPLEX SUBUNIT 4"/>
    <property type="match status" value="1"/>
</dbReference>
<dbReference type="GO" id="GO:0019185">
    <property type="term" value="C:snRNA-activating protein complex"/>
    <property type="evidence" value="ECO:0007669"/>
    <property type="project" value="TreeGrafter"/>
</dbReference>